<dbReference type="SUPFAM" id="SSF88713">
    <property type="entry name" value="Glycoside hydrolase/deacetylase"/>
    <property type="match status" value="1"/>
</dbReference>
<name>C7RSZ8_ACCRE</name>
<proteinExistence type="predicted"/>
<dbReference type="PANTHER" id="PTHR47561:SF1">
    <property type="entry name" value="POLYSACCHARIDE DEACETYLASE FAMILY PROTEIN (AFU_ORTHOLOGUE AFUA_6G05030)"/>
    <property type="match status" value="1"/>
</dbReference>
<dbReference type="InterPro" id="IPR011330">
    <property type="entry name" value="Glyco_hydro/deAcase_b/a-brl"/>
</dbReference>
<dbReference type="CDD" id="cd10941">
    <property type="entry name" value="CE4_PuuE_HpPgdA_like_2"/>
    <property type="match status" value="1"/>
</dbReference>
<dbReference type="InterPro" id="IPR014344">
    <property type="entry name" value="XrtA_polysacc_deacetyl"/>
</dbReference>
<dbReference type="HOGENOM" id="CLU_066872_0_0_4"/>
<evidence type="ECO:0000259" key="1">
    <source>
        <dbReference type="PROSITE" id="PS51677"/>
    </source>
</evidence>
<reference evidence="2" key="2">
    <citation type="submission" date="2009-09" db="EMBL/GenBank/DDBJ databases">
        <title>Complete sequence of chromosome of Candidatus Accumulibacter phosphatis clade IIA str. UW-1.</title>
        <authorList>
            <consortium name="US DOE Joint Genome Institute"/>
            <person name="Martin H.G."/>
            <person name="Ivanova N."/>
            <person name="Kunin V."/>
            <person name="Warnecke F."/>
            <person name="Barry K."/>
            <person name="He S."/>
            <person name="Salamov A."/>
            <person name="Szeto E."/>
            <person name="Dalin E."/>
            <person name="Pangilinan J.L."/>
            <person name="Lapidus A."/>
            <person name="Lowry S."/>
            <person name="Kyrpides N.C."/>
            <person name="McMahon K.D."/>
            <person name="Hugenholtz P."/>
        </authorList>
    </citation>
    <scope>NUCLEOTIDE SEQUENCE [LARGE SCALE GENOMIC DNA]</scope>
    <source>
        <strain evidence="2">UW-1</strain>
    </source>
</reference>
<dbReference type="AlphaFoldDB" id="C7RSZ8"/>
<protein>
    <submittedName>
        <fullName evidence="2">Polysaccharide deactylase family protein, PEP-CTERM locus subfamily</fullName>
    </submittedName>
</protein>
<dbReference type="Pfam" id="PF01522">
    <property type="entry name" value="Polysacc_deac_1"/>
    <property type="match status" value="1"/>
</dbReference>
<dbReference type="InterPro" id="IPR022560">
    <property type="entry name" value="DUF3473"/>
</dbReference>
<dbReference type="GO" id="GO:0005975">
    <property type="term" value="P:carbohydrate metabolic process"/>
    <property type="evidence" value="ECO:0007669"/>
    <property type="project" value="InterPro"/>
</dbReference>
<accession>C7RSZ8</accession>
<sequence>MPRQPITNALTIDVEDYFQVSALAPYIPRDQWDSRECRVERNVDRILQMLDERQTRATFFTLGWIAERYPHLVRRIVHGGHEVASHGYGHERASDLNAADFSADVGRAKKMLEDISGHEVKGYRAPSFSIGAGNLWAFDCLERAGYRYSSSIYPIRHDHYGMPDAPRFAHRVRSGLLELPVTTARFFNRNWPASGGGYFRLLPYPLSRWLLQKVNELDRQAAIFYFHPWEIDAGQPRIPGISAKTRFRHYVNLQHTEGRLRRLLADFKWGRMDEVFLVDHAQVPVGSV</sequence>
<dbReference type="STRING" id="522306.CAP2UW1_1417"/>
<dbReference type="InterPro" id="IPR045235">
    <property type="entry name" value="PuuE_HpPgdA-like"/>
</dbReference>
<gene>
    <name evidence="2" type="ordered locus">CAP2UW1_1417</name>
</gene>
<dbReference type="InterPro" id="IPR002509">
    <property type="entry name" value="NODB_dom"/>
</dbReference>
<dbReference type="EMBL" id="CP001715">
    <property type="protein sequence ID" value="ACV34741.1"/>
    <property type="molecule type" value="Genomic_DNA"/>
</dbReference>
<dbReference type="NCBIfam" id="TIGR03006">
    <property type="entry name" value="pepcterm_polyde"/>
    <property type="match status" value="1"/>
</dbReference>
<dbReference type="GO" id="GO:0016810">
    <property type="term" value="F:hydrolase activity, acting on carbon-nitrogen (but not peptide) bonds"/>
    <property type="evidence" value="ECO:0007669"/>
    <property type="project" value="InterPro"/>
</dbReference>
<dbReference type="PANTHER" id="PTHR47561">
    <property type="entry name" value="POLYSACCHARIDE DEACETYLASE FAMILY PROTEIN (AFU_ORTHOLOGUE AFUA_6G05030)"/>
    <property type="match status" value="1"/>
</dbReference>
<dbReference type="OrthoDB" id="9784220at2"/>
<dbReference type="Gene3D" id="3.20.20.370">
    <property type="entry name" value="Glycoside hydrolase/deacetylase"/>
    <property type="match status" value="1"/>
</dbReference>
<reference evidence="2" key="1">
    <citation type="submission" date="2009-08" db="EMBL/GenBank/DDBJ databases">
        <authorList>
            <consortium name="US DOE Joint Genome Institute"/>
            <person name="Lucas S."/>
            <person name="Copeland A."/>
            <person name="Lapidus A."/>
            <person name="Glavina del Rio T."/>
            <person name="Dalin E."/>
            <person name="Tice H."/>
            <person name="Bruce D."/>
            <person name="Barry K."/>
            <person name="Pitluck S."/>
            <person name="Lowry S."/>
            <person name="Larimer F."/>
            <person name="Land M."/>
            <person name="Hauser L."/>
            <person name="Kyrpides N."/>
            <person name="Ivanova N."/>
            <person name="McMahon K.D."/>
            <person name="Hugenholtz P."/>
        </authorList>
    </citation>
    <scope>NUCLEOTIDE SEQUENCE</scope>
    <source>
        <strain evidence="2">UW-1</strain>
    </source>
</reference>
<dbReference type="PROSITE" id="PS51677">
    <property type="entry name" value="NODB"/>
    <property type="match status" value="1"/>
</dbReference>
<dbReference type="eggNOG" id="COG0726">
    <property type="taxonomic scope" value="Bacteria"/>
</dbReference>
<evidence type="ECO:0000313" key="2">
    <source>
        <dbReference type="EMBL" id="ACV34741.1"/>
    </source>
</evidence>
<dbReference type="Pfam" id="PF11959">
    <property type="entry name" value="DUF3473"/>
    <property type="match status" value="1"/>
</dbReference>
<dbReference type="KEGG" id="app:CAP2UW1_1417"/>
<feature type="domain" description="NodB homology" evidence="1">
    <location>
        <begin position="23"/>
        <end position="288"/>
    </location>
</feature>
<organism evidence="2">
    <name type="scientific">Accumulibacter regalis</name>
    <dbReference type="NCBI Taxonomy" id="522306"/>
    <lineage>
        <taxon>Bacteria</taxon>
        <taxon>Pseudomonadati</taxon>
        <taxon>Pseudomonadota</taxon>
        <taxon>Betaproteobacteria</taxon>
        <taxon>Candidatus Accumulibacter</taxon>
    </lineage>
</organism>